<sequence length="197" mass="22230">MAIKFSVHKTPQPNDRKGKQLTHARAIARSTQKMDDICALVCERGSISSADVKAVLDSFVWVIGHSLKYGDNVELEGLGHFSPSLRTQKLPDGRSVVSLDNVNFRCSEKLKNELKSAQLEKIKTATCYMPEERKTRMLDYLQRNESITTITYTKLNACSRYQATADLKKYVEEGLLYRVGGSTHVTYLLAENPEKEI</sequence>
<comment type="caution">
    <text evidence="3">The sequence shown here is derived from an EMBL/GenBank/DDBJ whole genome shotgun (WGS) entry which is preliminary data.</text>
</comment>
<keyword evidence="1 3" id="KW-0238">DNA-binding</keyword>
<dbReference type="EMBL" id="JACOOJ010000002">
    <property type="protein sequence ID" value="MBC5631520.1"/>
    <property type="molecule type" value="Genomic_DNA"/>
</dbReference>
<accession>A0ABR7DK80</accession>
<evidence type="ECO:0000256" key="1">
    <source>
        <dbReference type="ARBA" id="ARBA00023125"/>
    </source>
</evidence>
<dbReference type="InterPro" id="IPR041607">
    <property type="entry name" value="HU-HIG"/>
</dbReference>
<evidence type="ECO:0000259" key="2">
    <source>
        <dbReference type="Pfam" id="PF18291"/>
    </source>
</evidence>
<protein>
    <submittedName>
        <fullName evidence="3">HU family DNA-binding protein</fullName>
    </submittedName>
</protein>
<dbReference type="RefSeq" id="WP_186928259.1">
    <property type="nucleotide sequence ID" value="NZ_JACOOJ010000002.1"/>
</dbReference>
<evidence type="ECO:0000313" key="4">
    <source>
        <dbReference type="Proteomes" id="UP000651475"/>
    </source>
</evidence>
<name>A0ABR7DK80_9BACT</name>
<dbReference type="GO" id="GO:0003677">
    <property type="term" value="F:DNA binding"/>
    <property type="evidence" value="ECO:0007669"/>
    <property type="project" value="UniProtKB-KW"/>
</dbReference>
<organism evidence="3 4">
    <name type="scientific">Parabacteroides hominis</name>
    <dbReference type="NCBI Taxonomy" id="2763057"/>
    <lineage>
        <taxon>Bacteria</taxon>
        <taxon>Pseudomonadati</taxon>
        <taxon>Bacteroidota</taxon>
        <taxon>Bacteroidia</taxon>
        <taxon>Bacteroidales</taxon>
        <taxon>Tannerellaceae</taxon>
        <taxon>Parabacteroides</taxon>
    </lineage>
</organism>
<dbReference type="Gene3D" id="1.10.10.10">
    <property type="entry name" value="Winged helix-like DNA-binding domain superfamily/Winged helix DNA-binding domain"/>
    <property type="match status" value="1"/>
</dbReference>
<dbReference type="SUPFAM" id="SSF47729">
    <property type="entry name" value="IHF-like DNA-binding proteins"/>
    <property type="match status" value="1"/>
</dbReference>
<evidence type="ECO:0000313" key="3">
    <source>
        <dbReference type="EMBL" id="MBC5631520.1"/>
    </source>
</evidence>
<keyword evidence="4" id="KW-1185">Reference proteome</keyword>
<dbReference type="Gene3D" id="4.10.520.10">
    <property type="entry name" value="IHF-like DNA-binding proteins"/>
    <property type="match status" value="1"/>
</dbReference>
<reference evidence="3 4" key="1">
    <citation type="submission" date="2020-08" db="EMBL/GenBank/DDBJ databases">
        <title>Genome public.</title>
        <authorList>
            <person name="Liu C."/>
            <person name="Sun Q."/>
        </authorList>
    </citation>
    <scope>NUCLEOTIDE SEQUENCE [LARGE SCALE GENOMIC DNA]</scope>
    <source>
        <strain evidence="3 4">NSJ-79</strain>
    </source>
</reference>
<feature type="domain" description="HU" evidence="2">
    <location>
        <begin position="1"/>
        <end position="121"/>
    </location>
</feature>
<dbReference type="Proteomes" id="UP000651475">
    <property type="component" value="Unassembled WGS sequence"/>
</dbReference>
<gene>
    <name evidence="3" type="ORF">H8S65_01840</name>
</gene>
<dbReference type="InterPro" id="IPR036388">
    <property type="entry name" value="WH-like_DNA-bd_sf"/>
</dbReference>
<dbReference type="InterPro" id="IPR010992">
    <property type="entry name" value="IHF-like_DNA-bd_dom_sf"/>
</dbReference>
<proteinExistence type="predicted"/>
<dbReference type="Pfam" id="PF18291">
    <property type="entry name" value="HU-HIG"/>
    <property type="match status" value="1"/>
</dbReference>